<comment type="caution">
    <text evidence="1">The sequence shown here is derived from an EMBL/GenBank/DDBJ whole genome shotgun (WGS) entry which is preliminary data.</text>
</comment>
<keyword evidence="2" id="KW-1185">Reference proteome</keyword>
<sequence>MTPPEGSLKPSPCRRSQGTIDTLTDDVLEEIFDFYANNWNAWATEWHTLVHVCRRWRRIVFASPRRINLRLVYTGDRALSEMLDTWPVLPLVISGRHMIYSSPEMVLNPRWENIYAALDSEHHNRICEIYVYNIPNSHWGSFSALIQRPFPELTRLYISRELEFGNNSLPTVPDSFLAGSAPRLQMLWVRNCPFPGMQKLLLSANHLVILSLVDIPESGYISPQAMATVLLATTRLETLHLSFQSPRSRPDPAGQRLPLQTRSVLPALVELQFRGVHEYLEDLLGQLDAPLLDTISVTYFMGLVFDVSQLHRFFGHAENFQTLNRAVVIISDDYIWFTHSPRSNHNSRKGLELKIKCRELDWQLSSLAQIFGGSESSLTLLSTLEVLEIEDRLPFSHSRWRDDMEITQWLELLVPFTDVKDLYLSDGVPRLVCHACPE</sequence>
<evidence type="ECO:0000313" key="1">
    <source>
        <dbReference type="EMBL" id="KAI9460704.1"/>
    </source>
</evidence>
<dbReference type="EMBL" id="JAGFNK010000185">
    <property type="protein sequence ID" value="KAI9460704.1"/>
    <property type="molecule type" value="Genomic_DNA"/>
</dbReference>
<gene>
    <name evidence="1" type="ORF">F5148DRAFT_253082</name>
</gene>
<evidence type="ECO:0000313" key="2">
    <source>
        <dbReference type="Proteomes" id="UP001207468"/>
    </source>
</evidence>
<dbReference type="Proteomes" id="UP001207468">
    <property type="component" value="Unassembled WGS sequence"/>
</dbReference>
<proteinExistence type="predicted"/>
<protein>
    <submittedName>
        <fullName evidence="1">Uncharacterized protein</fullName>
    </submittedName>
</protein>
<accession>A0ACC0U5H1</accession>
<reference evidence="1" key="1">
    <citation type="submission" date="2021-03" db="EMBL/GenBank/DDBJ databases">
        <title>Evolutionary priming and transition to the ectomycorrhizal habit in an iconic lineage of mushroom-forming fungi: is preadaptation a requirement?</title>
        <authorList>
            <consortium name="DOE Joint Genome Institute"/>
            <person name="Looney B.P."/>
            <person name="Miyauchi S."/>
            <person name="Morin E."/>
            <person name="Drula E."/>
            <person name="Courty P.E."/>
            <person name="Chicoki N."/>
            <person name="Fauchery L."/>
            <person name="Kohler A."/>
            <person name="Kuo A."/>
            <person name="LaButti K."/>
            <person name="Pangilinan J."/>
            <person name="Lipzen A."/>
            <person name="Riley R."/>
            <person name="Andreopoulos W."/>
            <person name="He G."/>
            <person name="Johnson J."/>
            <person name="Barry K.W."/>
            <person name="Grigoriev I.V."/>
            <person name="Nagy L."/>
            <person name="Hibbett D."/>
            <person name="Henrissat B."/>
            <person name="Matheny P.B."/>
            <person name="Labbe J."/>
            <person name="Martin A.F."/>
        </authorList>
    </citation>
    <scope>NUCLEOTIDE SEQUENCE</scope>
    <source>
        <strain evidence="1">BPL698</strain>
    </source>
</reference>
<name>A0ACC0U5H1_9AGAM</name>
<organism evidence="1 2">
    <name type="scientific">Russula earlei</name>
    <dbReference type="NCBI Taxonomy" id="71964"/>
    <lineage>
        <taxon>Eukaryota</taxon>
        <taxon>Fungi</taxon>
        <taxon>Dikarya</taxon>
        <taxon>Basidiomycota</taxon>
        <taxon>Agaricomycotina</taxon>
        <taxon>Agaricomycetes</taxon>
        <taxon>Russulales</taxon>
        <taxon>Russulaceae</taxon>
        <taxon>Russula</taxon>
    </lineage>
</organism>